<evidence type="ECO:0000256" key="11">
    <source>
        <dbReference type="ARBA" id="ARBA00075356"/>
    </source>
</evidence>
<evidence type="ECO:0000313" key="15">
    <source>
        <dbReference type="EMBL" id="AGA89993.1"/>
    </source>
</evidence>
<dbReference type="AlphaFoldDB" id="L0GTC1"/>
<evidence type="ECO:0000256" key="3">
    <source>
        <dbReference type="ARBA" id="ARBA00008766"/>
    </source>
</evidence>
<dbReference type="GO" id="GO:0070006">
    <property type="term" value="F:metalloaminopeptidase activity"/>
    <property type="evidence" value="ECO:0007669"/>
    <property type="project" value="InterPro"/>
</dbReference>
<dbReference type="InterPro" id="IPR052433">
    <property type="entry name" value="X-Pro_dipept-like"/>
</dbReference>
<evidence type="ECO:0000256" key="10">
    <source>
        <dbReference type="ARBA" id="ARBA00069363"/>
    </source>
</evidence>
<dbReference type="Proteomes" id="UP000010816">
    <property type="component" value="Chromosome"/>
</dbReference>
<dbReference type="PANTHER" id="PTHR43226">
    <property type="entry name" value="XAA-PRO AMINOPEPTIDASE 3"/>
    <property type="match status" value="1"/>
</dbReference>
<comment type="similarity">
    <text evidence="3 13">Belongs to the peptidase M24B family.</text>
</comment>
<dbReference type="SUPFAM" id="SSF55920">
    <property type="entry name" value="Creatinase/aminopeptidase"/>
    <property type="match status" value="1"/>
</dbReference>
<dbReference type="SMART" id="SM01011">
    <property type="entry name" value="AMP_N"/>
    <property type="match status" value="1"/>
</dbReference>
<dbReference type="CDD" id="cd01087">
    <property type="entry name" value="Prolidase"/>
    <property type="match status" value="1"/>
</dbReference>
<name>L0GTC1_9GAMM</name>
<accession>L0GTC1</accession>
<keyword evidence="16" id="KW-1185">Reference proteome</keyword>
<dbReference type="PATRIC" id="fig|765912.4.peg.1155"/>
<keyword evidence="6 13" id="KW-0479">Metal-binding</keyword>
<evidence type="ECO:0000256" key="6">
    <source>
        <dbReference type="ARBA" id="ARBA00022723"/>
    </source>
</evidence>
<feature type="domain" description="Aminopeptidase P N-terminal" evidence="14">
    <location>
        <begin position="1"/>
        <end position="135"/>
    </location>
</feature>
<dbReference type="Pfam" id="PF00557">
    <property type="entry name" value="Peptidase_M24"/>
    <property type="match status" value="1"/>
</dbReference>
<reference evidence="15 16" key="1">
    <citation type="submission" date="2011-09" db="EMBL/GenBank/DDBJ databases">
        <title>Complete sequence of chromosome of Thioflavicoccus mobilis 8321.</title>
        <authorList>
            <consortium name="US DOE Joint Genome Institute"/>
            <person name="Lucas S."/>
            <person name="Han J."/>
            <person name="Lapidus A."/>
            <person name="Cheng J.-F."/>
            <person name="Goodwin L."/>
            <person name="Pitluck S."/>
            <person name="Peters L."/>
            <person name="Ovchinnikova G."/>
            <person name="Lu M."/>
            <person name="Detter J.C."/>
            <person name="Han C."/>
            <person name="Tapia R."/>
            <person name="Land M."/>
            <person name="Hauser L."/>
            <person name="Kyrpides N."/>
            <person name="Ivanova N."/>
            <person name="Pagani I."/>
            <person name="Vogl K."/>
            <person name="Liu Z."/>
            <person name="Imhoff J."/>
            <person name="Thiel V."/>
            <person name="Frigaard N.-U."/>
            <person name="Bryant D."/>
            <person name="Woyke T."/>
        </authorList>
    </citation>
    <scope>NUCLEOTIDE SEQUENCE [LARGE SCALE GENOMIC DNA]</scope>
    <source>
        <strain evidence="15 16">8321</strain>
    </source>
</reference>
<evidence type="ECO:0000259" key="14">
    <source>
        <dbReference type="SMART" id="SM01011"/>
    </source>
</evidence>
<dbReference type="HOGENOM" id="CLU_017266_1_0_6"/>
<dbReference type="FunFam" id="3.90.230.10:FF:000002">
    <property type="entry name" value="Xaa-Pro aminopeptidase 3"/>
    <property type="match status" value="1"/>
</dbReference>
<keyword evidence="15" id="KW-0031">Aminopeptidase</keyword>
<dbReference type="EMBL" id="CP003051">
    <property type="protein sequence ID" value="AGA89993.1"/>
    <property type="molecule type" value="Genomic_DNA"/>
</dbReference>
<evidence type="ECO:0000256" key="1">
    <source>
        <dbReference type="ARBA" id="ARBA00001424"/>
    </source>
</evidence>
<dbReference type="PANTHER" id="PTHR43226:SF4">
    <property type="entry name" value="XAA-PRO AMINOPEPTIDASE 3"/>
    <property type="match status" value="1"/>
</dbReference>
<evidence type="ECO:0000256" key="13">
    <source>
        <dbReference type="RuleBase" id="RU000590"/>
    </source>
</evidence>
<dbReference type="GO" id="GO:0006508">
    <property type="term" value="P:proteolysis"/>
    <property type="evidence" value="ECO:0007669"/>
    <property type="project" value="UniProtKB-KW"/>
</dbReference>
<evidence type="ECO:0000256" key="5">
    <source>
        <dbReference type="ARBA" id="ARBA00022670"/>
    </source>
</evidence>
<dbReference type="EC" id="3.4.11.9" evidence="4"/>
<dbReference type="Gene3D" id="3.90.230.10">
    <property type="entry name" value="Creatinase/methionine aminopeptidase superfamily"/>
    <property type="match status" value="1"/>
</dbReference>
<dbReference type="GO" id="GO:0030145">
    <property type="term" value="F:manganese ion binding"/>
    <property type="evidence" value="ECO:0007669"/>
    <property type="project" value="InterPro"/>
</dbReference>
<keyword evidence="9" id="KW-0464">Manganese</keyword>
<dbReference type="STRING" id="765912.Thimo_1195"/>
<keyword evidence="8" id="KW-0482">Metalloprotease</keyword>
<dbReference type="InterPro" id="IPR007865">
    <property type="entry name" value="Aminopep_P_N"/>
</dbReference>
<dbReference type="Pfam" id="PF05195">
    <property type="entry name" value="AMP_N"/>
    <property type="match status" value="1"/>
</dbReference>
<dbReference type="NCBIfam" id="NF008131">
    <property type="entry name" value="PRK10879.1"/>
    <property type="match status" value="1"/>
</dbReference>
<evidence type="ECO:0000256" key="4">
    <source>
        <dbReference type="ARBA" id="ARBA00012574"/>
    </source>
</evidence>
<proteinExistence type="inferred from homology"/>
<dbReference type="InterPro" id="IPR000994">
    <property type="entry name" value="Pept_M24"/>
</dbReference>
<protein>
    <recommendedName>
        <fullName evidence="10">Xaa-Pro aminopeptidase</fullName>
        <ecNumber evidence="4">3.4.11.9</ecNumber>
    </recommendedName>
    <alternativeName>
        <fullName evidence="11">Aminopeptidase P II</fullName>
    </alternativeName>
    <alternativeName>
        <fullName evidence="12">X-Pro aminopeptidase</fullName>
    </alternativeName>
</protein>
<dbReference type="GO" id="GO:0005829">
    <property type="term" value="C:cytosol"/>
    <property type="evidence" value="ECO:0007669"/>
    <property type="project" value="TreeGrafter"/>
</dbReference>
<keyword evidence="7" id="KW-0378">Hydrolase</keyword>
<dbReference type="InterPro" id="IPR036005">
    <property type="entry name" value="Creatinase/aminopeptidase-like"/>
</dbReference>
<dbReference type="eggNOG" id="COG0006">
    <property type="taxonomic scope" value="Bacteria"/>
</dbReference>
<dbReference type="Gene3D" id="3.40.350.10">
    <property type="entry name" value="Creatinase/prolidase N-terminal domain"/>
    <property type="match status" value="1"/>
</dbReference>
<comment type="catalytic activity">
    <reaction evidence="1">
        <text>Release of any N-terminal amino acid, including proline, that is linked to proline, even from a dipeptide or tripeptide.</text>
        <dbReference type="EC" id="3.4.11.9"/>
    </reaction>
</comment>
<organism evidence="15 16">
    <name type="scientific">Thioflavicoccus mobilis 8321</name>
    <dbReference type="NCBI Taxonomy" id="765912"/>
    <lineage>
        <taxon>Bacteria</taxon>
        <taxon>Pseudomonadati</taxon>
        <taxon>Pseudomonadota</taxon>
        <taxon>Gammaproteobacteria</taxon>
        <taxon>Chromatiales</taxon>
        <taxon>Chromatiaceae</taxon>
        <taxon>Thioflavicoccus</taxon>
    </lineage>
</organism>
<dbReference type="KEGG" id="tmb:Thimo_1195"/>
<dbReference type="InterPro" id="IPR029149">
    <property type="entry name" value="Creatin/AminoP/Spt16_N"/>
</dbReference>
<dbReference type="PROSITE" id="PS00491">
    <property type="entry name" value="PROLINE_PEPTIDASE"/>
    <property type="match status" value="1"/>
</dbReference>
<evidence type="ECO:0000256" key="8">
    <source>
        <dbReference type="ARBA" id="ARBA00023049"/>
    </source>
</evidence>
<evidence type="ECO:0000256" key="7">
    <source>
        <dbReference type="ARBA" id="ARBA00022801"/>
    </source>
</evidence>
<dbReference type="OrthoDB" id="9806388at2"/>
<evidence type="ECO:0000256" key="9">
    <source>
        <dbReference type="ARBA" id="ARBA00023211"/>
    </source>
</evidence>
<evidence type="ECO:0000256" key="2">
    <source>
        <dbReference type="ARBA" id="ARBA00001936"/>
    </source>
</evidence>
<gene>
    <name evidence="15" type="ORF">Thimo_1195</name>
</gene>
<comment type="cofactor">
    <cofactor evidence="2">
        <name>Mn(2+)</name>
        <dbReference type="ChEBI" id="CHEBI:29035"/>
    </cofactor>
</comment>
<evidence type="ECO:0000256" key="12">
    <source>
        <dbReference type="ARBA" id="ARBA00081411"/>
    </source>
</evidence>
<dbReference type="SUPFAM" id="SSF53092">
    <property type="entry name" value="Creatinase/prolidase N-terminal domain"/>
    <property type="match status" value="1"/>
</dbReference>
<keyword evidence="5" id="KW-0645">Protease</keyword>
<evidence type="ECO:0000313" key="16">
    <source>
        <dbReference type="Proteomes" id="UP000010816"/>
    </source>
</evidence>
<dbReference type="InterPro" id="IPR001131">
    <property type="entry name" value="Peptidase_M24B_aminopep-P_CS"/>
</dbReference>
<dbReference type="RefSeq" id="WP_015280137.1">
    <property type="nucleotide sequence ID" value="NC_019940.1"/>
</dbReference>
<sequence length="440" mass="49180">MRRAEYQRRRRAILAEMPADSLLLLPAASEAVRSRDVDHPYRQDSDLLYLTGFPEPDALAVLAPKRKNGEFILFCRARDPEKETWDGARAGIEGAIADYRAAEAHPIAELDERMPALLEGRTRIYYPLGRDPVFDRRLMGWIASVRAKVRGGVRAPSELVASDRLLHERRLIKDAVELRTMHRAARISAAAHRRAMQRCRPGLWEYQLEAALVHHCADRGARFQAYPPIVGSGANACVLHYVDNCHRLRDGDLVLIDAGCELDGYASDITRTFPVNGRFSVPQRELYELVLAAQAAAIAKAVPGNRWNEPHDAAVRVLTTGLVELGILPGTRRSVPKLIREERYKPFFMHRTGHWLGMDVHDVGDYRVGDDWRTFKPGMVFTVEPGLYIPASNEEAPPAYRDIGIRIEDDVAITADGHEVLTADAPKDPAAIEALVGTRA</sequence>